<feature type="signal peptide" evidence="1">
    <location>
        <begin position="1"/>
        <end position="19"/>
    </location>
</feature>
<dbReference type="PROSITE" id="PS51212">
    <property type="entry name" value="WSC"/>
    <property type="match status" value="1"/>
</dbReference>
<sequence length="282" mass="29881">MSRLALLISFMAATAAAQAEYASHGFKYIGCVEAEPPVFSFNVDLPAPFSAQQCQEACHAKGKYAAIDGSCHCEDPASKGEPQYKVLEDSVCVQPCIGGNQTAGWCGGPQCPVTGKKRYSLYKMDEDHCDDDKDKDIGNGFHTKSIPVRTSTTVKTITSCPPEVTNCPLSCPPGGCHVDPPSPITTWKHHSAPSSEPDAPFPRPPPLECDGEHCKTSNVPASPTCPPGGCVRLVTDPIPPRPHPTPDPAPTKVPVTISEGTRYQSGVLMAAVAALVMAVSWL</sequence>
<dbReference type="GeneID" id="36625066"/>
<evidence type="ECO:0000313" key="3">
    <source>
        <dbReference type="EMBL" id="PTB48454.1"/>
    </source>
</evidence>
<keyword evidence="1" id="KW-0732">Signal</keyword>
<feature type="domain" description="WSC" evidence="2">
    <location>
        <begin position="25"/>
        <end position="125"/>
    </location>
</feature>
<dbReference type="RefSeq" id="XP_024768131.1">
    <property type="nucleotide sequence ID" value="XM_024916497.1"/>
</dbReference>
<dbReference type="STRING" id="983964.A0A2T3ZUF8"/>
<accession>A0A2T3ZUF8</accession>
<name>A0A2T3ZUF8_TRIHA</name>
<dbReference type="EMBL" id="KZ679699">
    <property type="protein sequence ID" value="PTB48454.1"/>
    <property type="molecule type" value="Genomic_DNA"/>
</dbReference>
<dbReference type="InterPro" id="IPR002889">
    <property type="entry name" value="WSC_carb-bd"/>
</dbReference>
<evidence type="ECO:0000256" key="1">
    <source>
        <dbReference type="SAM" id="SignalP"/>
    </source>
</evidence>
<feature type="chain" id="PRO_5015480196" description="WSC domain-containing protein" evidence="1">
    <location>
        <begin position="20"/>
        <end position="282"/>
    </location>
</feature>
<gene>
    <name evidence="3" type="ORF">M431DRAFT_487691</name>
</gene>
<dbReference type="AlphaFoldDB" id="A0A2T3ZUF8"/>
<reference evidence="3 4" key="1">
    <citation type="submission" date="2016-07" db="EMBL/GenBank/DDBJ databases">
        <title>Multiple horizontal gene transfer events from other fungi enriched the ability of initially mycotrophic Trichoderma (Ascomycota) to feed on dead plant biomass.</title>
        <authorList>
            <consortium name="DOE Joint Genome Institute"/>
            <person name="Aerts A."/>
            <person name="Atanasova L."/>
            <person name="Chenthamara K."/>
            <person name="Zhang J."/>
            <person name="Grujic M."/>
            <person name="Henrissat B."/>
            <person name="Kuo A."/>
            <person name="Salamov A."/>
            <person name="Lipzen A."/>
            <person name="Labutti K."/>
            <person name="Barry K."/>
            <person name="Miao Y."/>
            <person name="Rahimi M.J."/>
            <person name="Shen Q."/>
            <person name="Grigoriev I.V."/>
            <person name="Kubicek C.P."/>
            <person name="Druzhinina I.S."/>
        </authorList>
    </citation>
    <scope>NUCLEOTIDE SEQUENCE [LARGE SCALE GENOMIC DNA]</scope>
    <source>
        <strain evidence="3 4">CBS 226.95</strain>
    </source>
</reference>
<organism evidence="3 4">
    <name type="scientific">Trichoderma harzianum CBS 226.95</name>
    <dbReference type="NCBI Taxonomy" id="983964"/>
    <lineage>
        <taxon>Eukaryota</taxon>
        <taxon>Fungi</taxon>
        <taxon>Dikarya</taxon>
        <taxon>Ascomycota</taxon>
        <taxon>Pezizomycotina</taxon>
        <taxon>Sordariomycetes</taxon>
        <taxon>Hypocreomycetidae</taxon>
        <taxon>Hypocreales</taxon>
        <taxon>Hypocreaceae</taxon>
        <taxon>Trichoderma</taxon>
    </lineage>
</organism>
<evidence type="ECO:0000259" key="2">
    <source>
        <dbReference type="PROSITE" id="PS51212"/>
    </source>
</evidence>
<protein>
    <recommendedName>
        <fullName evidence="2">WSC domain-containing protein</fullName>
    </recommendedName>
</protein>
<keyword evidence="4" id="KW-1185">Reference proteome</keyword>
<proteinExistence type="predicted"/>
<dbReference type="Proteomes" id="UP000241690">
    <property type="component" value="Unassembled WGS sequence"/>
</dbReference>
<evidence type="ECO:0000313" key="4">
    <source>
        <dbReference type="Proteomes" id="UP000241690"/>
    </source>
</evidence>